<gene>
    <name evidence="2" type="ORF">EOE48_00095</name>
</gene>
<evidence type="ECO:0000313" key="3">
    <source>
        <dbReference type="Proteomes" id="UP000286997"/>
    </source>
</evidence>
<dbReference type="RefSeq" id="WP_127726740.1">
    <property type="nucleotide sequence ID" value="NZ_SACP01000001.1"/>
</dbReference>
<sequence length="68" mass="6932">MNGFVALLVAVLVFCAGFLAFGLAVRLALHLDVGPGHLGEGSFLQVALATAGAALVWRRTRRVGAAAA</sequence>
<feature type="transmembrane region" description="Helical" evidence="1">
    <location>
        <begin position="38"/>
        <end position="57"/>
    </location>
</feature>
<evidence type="ECO:0000313" key="2">
    <source>
        <dbReference type="EMBL" id="RVU21498.1"/>
    </source>
</evidence>
<organism evidence="2 3">
    <name type="scientific">Methylobacterium oryzihabitans</name>
    <dbReference type="NCBI Taxonomy" id="2499852"/>
    <lineage>
        <taxon>Bacteria</taxon>
        <taxon>Pseudomonadati</taxon>
        <taxon>Pseudomonadota</taxon>
        <taxon>Alphaproteobacteria</taxon>
        <taxon>Hyphomicrobiales</taxon>
        <taxon>Methylobacteriaceae</taxon>
        <taxon>Methylobacterium</taxon>
    </lineage>
</organism>
<dbReference type="EMBL" id="SACP01000001">
    <property type="protein sequence ID" value="RVU21498.1"/>
    <property type="molecule type" value="Genomic_DNA"/>
</dbReference>
<protein>
    <submittedName>
        <fullName evidence="2">Uncharacterized protein</fullName>
    </submittedName>
</protein>
<keyword evidence="3" id="KW-1185">Reference proteome</keyword>
<dbReference type="AlphaFoldDB" id="A0A437PGV4"/>
<keyword evidence="1" id="KW-0472">Membrane</keyword>
<keyword evidence="1" id="KW-0812">Transmembrane</keyword>
<accession>A0A437PGV4</accession>
<proteinExistence type="predicted"/>
<keyword evidence="1" id="KW-1133">Transmembrane helix</keyword>
<comment type="caution">
    <text evidence="2">The sequence shown here is derived from an EMBL/GenBank/DDBJ whole genome shotgun (WGS) entry which is preliminary data.</text>
</comment>
<reference evidence="2 3" key="1">
    <citation type="submission" date="2019-01" db="EMBL/GenBank/DDBJ databases">
        <authorList>
            <person name="Chen W.-M."/>
        </authorList>
    </citation>
    <scope>NUCLEOTIDE SEQUENCE [LARGE SCALE GENOMIC DNA]</scope>
    <source>
        <strain evidence="2 3">TER-1</strain>
    </source>
</reference>
<evidence type="ECO:0000256" key="1">
    <source>
        <dbReference type="SAM" id="Phobius"/>
    </source>
</evidence>
<dbReference type="Proteomes" id="UP000286997">
    <property type="component" value="Unassembled WGS sequence"/>
</dbReference>
<dbReference type="OrthoDB" id="8005743at2"/>
<name>A0A437PGV4_9HYPH</name>